<gene>
    <name evidence="2" type="ORF">NW768_006837</name>
</gene>
<name>A0ABQ8R9B7_FUSEQ</name>
<comment type="caution">
    <text evidence="2">The sequence shown here is derived from an EMBL/GenBank/DDBJ whole genome shotgun (WGS) entry which is preliminary data.</text>
</comment>
<reference evidence="2" key="1">
    <citation type="submission" date="2022-09" db="EMBL/GenBank/DDBJ databases">
        <title>Fusarium specimens isolated from Avocado Roots.</title>
        <authorList>
            <person name="Stajich J."/>
            <person name="Roper C."/>
            <person name="Heimlech-Rivalta G."/>
        </authorList>
    </citation>
    <scope>NUCLEOTIDE SEQUENCE</scope>
    <source>
        <strain evidence="2">CF00095</strain>
    </source>
</reference>
<dbReference type="EMBL" id="JAOQBH010000010">
    <property type="protein sequence ID" value="KAJ4129867.1"/>
    <property type="molecule type" value="Genomic_DNA"/>
</dbReference>
<accession>A0ABQ8R9B7</accession>
<organism evidence="2 3">
    <name type="scientific">Fusarium equiseti</name>
    <name type="common">Fusarium scirpi</name>
    <dbReference type="NCBI Taxonomy" id="61235"/>
    <lineage>
        <taxon>Eukaryota</taxon>
        <taxon>Fungi</taxon>
        <taxon>Dikarya</taxon>
        <taxon>Ascomycota</taxon>
        <taxon>Pezizomycotina</taxon>
        <taxon>Sordariomycetes</taxon>
        <taxon>Hypocreomycetidae</taxon>
        <taxon>Hypocreales</taxon>
        <taxon>Nectriaceae</taxon>
        <taxon>Fusarium</taxon>
        <taxon>Fusarium incarnatum-equiseti species complex</taxon>
    </lineage>
</organism>
<keyword evidence="3" id="KW-1185">Reference proteome</keyword>
<feature type="region of interest" description="Disordered" evidence="1">
    <location>
        <begin position="1"/>
        <end position="78"/>
    </location>
</feature>
<evidence type="ECO:0000313" key="3">
    <source>
        <dbReference type="Proteomes" id="UP001152024"/>
    </source>
</evidence>
<proteinExistence type="predicted"/>
<protein>
    <recommendedName>
        <fullName evidence="4">F-box domain-containing protein</fullName>
    </recommendedName>
</protein>
<evidence type="ECO:0000313" key="2">
    <source>
        <dbReference type="EMBL" id="KAJ4129867.1"/>
    </source>
</evidence>
<dbReference type="Proteomes" id="UP001152024">
    <property type="component" value="Unassembled WGS sequence"/>
</dbReference>
<evidence type="ECO:0008006" key="4">
    <source>
        <dbReference type="Google" id="ProtNLM"/>
    </source>
</evidence>
<sequence>MTGRKSTRLQAQTADPIPAAVEEPRKGLKRKTPVSKNGDEPLQKATKARRLGKAKVKPDVQGSIPKTRAESKQTGQSYVPVNSSLGRISYLPPEVMNMIIDDKTCLKNLTMTSKALYSLAMPQLFKRIERSCGLHVHIAKLIKTTEPFLSIEQRKQLKKEDIYKGQQETFPDDVDPDKKPEISNYVRQILVETGDPGKKHRYIVYRYVEELLENLDNLELWGSWMLTEYAHDF</sequence>
<evidence type="ECO:0000256" key="1">
    <source>
        <dbReference type="SAM" id="MobiDB-lite"/>
    </source>
</evidence>
<feature type="compositionally biased region" description="Basic residues" evidence="1">
    <location>
        <begin position="46"/>
        <end position="55"/>
    </location>
</feature>